<keyword evidence="2" id="KW-1185">Reference proteome</keyword>
<evidence type="ECO:0000313" key="1">
    <source>
        <dbReference type="EMBL" id="KAI8441501.1"/>
    </source>
</evidence>
<dbReference type="EMBL" id="CM046127">
    <property type="protein sequence ID" value="KAI8441501.1"/>
    <property type="molecule type" value="Genomic_DNA"/>
</dbReference>
<evidence type="ECO:0000313" key="2">
    <source>
        <dbReference type="Proteomes" id="UP001064048"/>
    </source>
</evidence>
<accession>A0ACC0KZ66</accession>
<gene>
    <name evidence="1" type="ORF">MSG28_015090</name>
</gene>
<name>A0ACC0KZ66_CHOFU</name>
<proteinExistence type="predicted"/>
<comment type="caution">
    <text evidence="1">The sequence shown here is derived from an EMBL/GenBank/DDBJ whole genome shotgun (WGS) entry which is preliminary data.</text>
</comment>
<dbReference type="Proteomes" id="UP001064048">
    <property type="component" value="Chromosome 27"/>
</dbReference>
<protein>
    <submittedName>
        <fullName evidence="1">Uncharacterized protein</fullName>
    </submittedName>
</protein>
<organism evidence="1 2">
    <name type="scientific">Choristoneura fumiferana</name>
    <name type="common">Spruce budworm moth</name>
    <name type="synonym">Archips fumiferana</name>
    <dbReference type="NCBI Taxonomy" id="7141"/>
    <lineage>
        <taxon>Eukaryota</taxon>
        <taxon>Metazoa</taxon>
        <taxon>Ecdysozoa</taxon>
        <taxon>Arthropoda</taxon>
        <taxon>Hexapoda</taxon>
        <taxon>Insecta</taxon>
        <taxon>Pterygota</taxon>
        <taxon>Neoptera</taxon>
        <taxon>Endopterygota</taxon>
        <taxon>Lepidoptera</taxon>
        <taxon>Glossata</taxon>
        <taxon>Ditrysia</taxon>
        <taxon>Tortricoidea</taxon>
        <taxon>Tortricidae</taxon>
        <taxon>Tortricinae</taxon>
        <taxon>Choristoneura</taxon>
    </lineage>
</organism>
<reference evidence="1 2" key="1">
    <citation type="journal article" date="2022" name="Genome Biol. Evol.">
        <title>The Spruce Budworm Genome: Reconstructing the Evolutionary History of Antifreeze Proteins.</title>
        <authorList>
            <person name="Beliveau C."/>
            <person name="Gagne P."/>
            <person name="Picq S."/>
            <person name="Vernygora O."/>
            <person name="Keeling C.I."/>
            <person name="Pinkney K."/>
            <person name="Doucet D."/>
            <person name="Wen F."/>
            <person name="Johnston J.S."/>
            <person name="Maaroufi H."/>
            <person name="Boyle B."/>
            <person name="Laroche J."/>
            <person name="Dewar K."/>
            <person name="Juretic N."/>
            <person name="Blackburn G."/>
            <person name="Nisole A."/>
            <person name="Brunet B."/>
            <person name="Brandao M."/>
            <person name="Lumley L."/>
            <person name="Duan J."/>
            <person name="Quan G."/>
            <person name="Lucarotti C.J."/>
            <person name="Roe A.D."/>
            <person name="Sperling F.A.H."/>
            <person name="Levesque R.C."/>
            <person name="Cusson M."/>
        </authorList>
    </citation>
    <scope>NUCLEOTIDE SEQUENCE [LARGE SCALE GENOMIC DNA]</scope>
    <source>
        <strain evidence="1">Glfc:IPQL:Cfum</strain>
    </source>
</reference>
<sequence length="96" mass="11293">MCSVYIEVTQALISKAMIEKYICFPQTRLARQAISNKLGKFYTRYRRYSSPGVIGSVDGTHFRIFTPPKEEEHLYYSRKHYHSLNVQMIKLKVDKS</sequence>